<evidence type="ECO:0000256" key="1">
    <source>
        <dbReference type="SAM" id="MobiDB-lite"/>
    </source>
</evidence>
<keyword evidence="3" id="KW-1185">Reference proteome</keyword>
<dbReference type="EMBL" id="JBHTCG010000003">
    <property type="protein sequence ID" value="MFC7381892.1"/>
    <property type="molecule type" value="Genomic_DNA"/>
</dbReference>
<evidence type="ECO:0008006" key="4">
    <source>
        <dbReference type="Google" id="ProtNLM"/>
    </source>
</evidence>
<sequence>MSRPRGRGPEPEPEEEPFDAFAPNPRNSPPPGESAVTSTGSWEAFPTTFPIPVVSPDDPAPSPLPRRTPGKAPHPGKKPRPGEAPHPGGSTPNPAGAAPGAGPGTADATPAAAPGTPGVGLSTANAGLSTPGVGPSTAGATPGAAPNAAFATPGAGPNAAFATPGAGPNAAFATPGAGPSTAGATPASRSSAAGAVPASALGYSGTATGPVDTAPVIPAAGAPEAAPETAAVPRGSTRSARRERGRLVRAARGAGLLVAAAALAAATVGVQWWDKSAWVAERYRPETAKDVGHGQEATLHGVSWQVSVTSGPPASGQDAGTASLVADVLVTPTSAAEIQKSFPPDFSMRDRAGHRWLAQAEQTLIRDDLKVGRPVRMKVVAVVPERLRDTAEFVLNYDTEALRFAR</sequence>
<feature type="region of interest" description="Disordered" evidence="1">
    <location>
        <begin position="1"/>
        <end position="153"/>
    </location>
</feature>
<gene>
    <name evidence="2" type="ORF">ACFQSB_06715</name>
</gene>
<feature type="compositionally biased region" description="Low complexity" evidence="1">
    <location>
        <begin position="87"/>
        <end position="116"/>
    </location>
</feature>
<protein>
    <recommendedName>
        <fullName evidence="4">DUF4352 domain-containing protein</fullName>
    </recommendedName>
</protein>
<accession>A0ABW2P038</accession>
<name>A0ABW2P038_9ACTN</name>
<feature type="compositionally biased region" description="Low complexity" evidence="1">
    <location>
        <begin position="214"/>
        <end position="233"/>
    </location>
</feature>
<organism evidence="2 3">
    <name type="scientific">Sphaerisporangium rhizosphaerae</name>
    <dbReference type="NCBI Taxonomy" id="2269375"/>
    <lineage>
        <taxon>Bacteria</taxon>
        <taxon>Bacillati</taxon>
        <taxon>Actinomycetota</taxon>
        <taxon>Actinomycetes</taxon>
        <taxon>Streptosporangiales</taxon>
        <taxon>Streptosporangiaceae</taxon>
        <taxon>Sphaerisporangium</taxon>
    </lineage>
</organism>
<dbReference type="Proteomes" id="UP001596496">
    <property type="component" value="Unassembled WGS sequence"/>
</dbReference>
<evidence type="ECO:0000313" key="3">
    <source>
        <dbReference type="Proteomes" id="UP001596496"/>
    </source>
</evidence>
<feature type="compositionally biased region" description="Low complexity" evidence="1">
    <location>
        <begin position="130"/>
        <end position="153"/>
    </location>
</feature>
<comment type="caution">
    <text evidence="2">The sequence shown here is derived from an EMBL/GenBank/DDBJ whole genome shotgun (WGS) entry which is preliminary data.</text>
</comment>
<reference evidence="3" key="1">
    <citation type="journal article" date="2019" name="Int. J. Syst. Evol. Microbiol.">
        <title>The Global Catalogue of Microorganisms (GCM) 10K type strain sequencing project: providing services to taxonomists for standard genome sequencing and annotation.</title>
        <authorList>
            <consortium name="The Broad Institute Genomics Platform"/>
            <consortium name="The Broad Institute Genome Sequencing Center for Infectious Disease"/>
            <person name="Wu L."/>
            <person name="Ma J."/>
        </authorList>
    </citation>
    <scope>NUCLEOTIDE SEQUENCE [LARGE SCALE GENOMIC DNA]</scope>
    <source>
        <strain evidence="3">CECT 7649</strain>
    </source>
</reference>
<evidence type="ECO:0000313" key="2">
    <source>
        <dbReference type="EMBL" id="MFC7381892.1"/>
    </source>
</evidence>
<proteinExistence type="predicted"/>
<dbReference type="RefSeq" id="WP_380824958.1">
    <property type="nucleotide sequence ID" value="NZ_JBHTCG010000003.1"/>
</dbReference>
<feature type="region of interest" description="Disordered" evidence="1">
    <location>
        <begin position="214"/>
        <end position="244"/>
    </location>
</feature>